<keyword evidence="3" id="KW-1185">Reference proteome</keyword>
<gene>
    <name evidence="2" type="ORF">F8O01_09890</name>
</gene>
<name>A0A7J5BRP9_9MICO</name>
<feature type="compositionally biased region" description="Basic residues" evidence="1">
    <location>
        <begin position="40"/>
        <end position="58"/>
    </location>
</feature>
<reference evidence="2 3" key="1">
    <citation type="submission" date="2019-09" db="EMBL/GenBank/DDBJ databases">
        <title>Phylogeny of genus Pseudoclavibacter and closely related genus.</title>
        <authorList>
            <person name="Li Y."/>
        </authorList>
    </citation>
    <scope>NUCLEOTIDE SEQUENCE [LARGE SCALE GENOMIC DNA]</scope>
    <source>
        <strain evidence="2 3">DSM 23821</strain>
    </source>
</reference>
<feature type="region of interest" description="Disordered" evidence="1">
    <location>
        <begin position="16"/>
        <end position="79"/>
    </location>
</feature>
<protein>
    <submittedName>
        <fullName evidence="2">Uncharacterized protein</fullName>
    </submittedName>
</protein>
<comment type="caution">
    <text evidence="2">The sequence shown here is derived from an EMBL/GenBank/DDBJ whole genome shotgun (WGS) entry which is preliminary data.</text>
</comment>
<evidence type="ECO:0000313" key="2">
    <source>
        <dbReference type="EMBL" id="KAB1656689.1"/>
    </source>
</evidence>
<dbReference type="EMBL" id="WBJZ01000011">
    <property type="protein sequence ID" value="KAB1656689.1"/>
    <property type="molecule type" value="Genomic_DNA"/>
</dbReference>
<proteinExistence type="predicted"/>
<dbReference type="Proteomes" id="UP000467240">
    <property type="component" value="Unassembled WGS sequence"/>
</dbReference>
<sequence>MDKMLFLFPNCPIAQEDACGPSRSTRNARPEHRPGVSRPLHLRALRAGRSRPARRPVNGRRGGACRAPGRARRPPGRSG</sequence>
<evidence type="ECO:0000256" key="1">
    <source>
        <dbReference type="SAM" id="MobiDB-lite"/>
    </source>
</evidence>
<evidence type="ECO:0000313" key="3">
    <source>
        <dbReference type="Proteomes" id="UP000467240"/>
    </source>
</evidence>
<feature type="compositionally biased region" description="Basic residues" evidence="1">
    <location>
        <begin position="69"/>
        <end position="79"/>
    </location>
</feature>
<accession>A0A7J5BRP9</accession>
<dbReference type="AlphaFoldDB" id="A0A7J5BRP9"/>
<organism evidence="2 3">
    <name type="scientific">Pseudoclavibacter chungangensis</name>
    <dbReference type="NCBI Taxonomy" id="587635"/>
    <lineage>
        <taxon>Bacteria</taxon>
        <taxon>Bacillati</taxon>
        <taxon>Actinomycetota</taxon>
        <taxon>Actinomycetes</taxon>
        <taxon>Micrococcales</taxon>
        <taxon>Microbacteriaceae</taxon>
        <taxon>Pseudoclavibacter</taxon>
    </lineage>
</organism>